<evidence type="ECO:0000313" key="2">
    <source>
        <dbReference type="Proteomes" id="UP000324831"/>
    </source>
</evidence>
<dbReference type="AlphaFoldDB" id="A0A478FR40"/>
<protein>
    <submittedName>
        <fullName evidence="1">Uncharacterized protein</fullName>
    </submittedName>
</protein>
<dbReference type="Proteomes" id="UP000324831">
    <property type="component" value="Unassembled WGS sequence"/>
</dbReference>
<accession>A0A478FR40</accession>
<proteinExistence type="predicted"/>
<comment type="caution">
    <text evidence="1">The sequence shown here is derived from an EMBL/GenBank/DDBJ whole genome shotgun (WGS) entry which is preliminary data.</text>
</comment>
<name>A0A478FR40_9MOLU</name>
<gene>
    <name evidence="1" type="ORF">MHSWG343_08890</name>
</gene>
<reference evidence="1 2" key="1">
    <citation type="submission" date="2019-01" db="EMBL/GenBank/DDBJ databases">
        <title>Draft genome sequences of Candidatus Mycoplasma haemohominis SWG34-3 identified from a patient with pyrexia, anemia and liver dysfunction.</title>
        <authorList>
            <person name="Sekizuka T."/>
            <person name="Hattori N."/>
            <person name="Katano H."/>
            <person name="Takuma T."/>
            <person name="Ito T."/>
            <person name="Arai N."/>
            <person name="Yanai R."/>
            <person name="Ishii S."/>
            <person name="Miura Y."/>
            <person name="Tokunaga T."/>
            <person name="Watanabe H."/>
            <person name="Nomura N."/>
            <person name="Eguchi J."/>
            <person name="Arai T."/>
            <person name="Hasegawa H."/>
            <person name="Nakamaki T."/>
            <person name="Wakita T."/>
            <person name="Niki Y."/>
            <person name="Kuroda M."/>
        </authorList>
    </citation>
    <scope>NUCLEOTIDE SEQUENCE [LARGE SCALE GENOMIC DNA]</scope>
    <source>
        <strain evidence="1">SWG34-3</strain>
    </source>
</reference>
<dbReference type="RefSeq" id="WP_216083187.1">
    <property type="nucleotide sequence ID" value="NZ_CACTIB010000019.1"/>
</dbReference>
<evidence type="ECO:0000313" key="1">
    <source>
        <dbReference type="EMBL" id="GCE63882.1"/>
    </source>
</evidence>
<organism evidence="1 2">
    <name type="scientific">Candidatus Mycoplasma haematohominis</name>
    <dbReference type="NCBI Taxonomy" id="1494318"/>
    <lineage>
        <taxon>Bacteria</taxon>
        <taxon>Bacillati</taxon>
        <taxon>Mycoplasmatota</taxon>
        <taxon>Mollicutes</taxon>
        <taxon>Mycoplasmataceae</taxon>
        <taxon>Mycoplasma</taxon>
    </lineage>
</organism>
<dbReference type="EMBL" id="BIMN01000005">
    <property type="protein sequence ID" value="GCE63882.1"/>
    <property type="molecule type" value="Genomic_DNA"/>
</dbReference>
<sequence length="391" mass="45564">MRIFDYFFNRYGIPLLVVGSTGTGIKLYFGKTGNLYFVDSDSLNSGDKVNPDLPIADTPSIPATVLQPAKRKVVTFSEKIDNKRFKVFTQDTKKEVIRNAMFQRLYPNKDDHFSYSENQLFTGGVVFDFNAKTFESKDKTKHLKTIAKPDEGKIEEFRNACLQALQKEYPEDEEEKNKNQVAKLREWCTEPKIKDVLSRHKFHVFSDNNYKDKVDESIKQIIFSWFKAEGDKKWWTKQSFLDEEDVKKILAGKEDKGFSDASEINGDHIKVVKDKCLKTLEKEFERENFYLTKDFIDQMDGKPDEKPKVDLFQEVALFCSVPTTAEDYVKNAMQGNFKEDFEEKDKDDYCYVEGKKPEDYKKISTTDPFEGKTFWCAVRLLYKTNNPPKKP</sequence>